<keyword evidence="2" id="KW-0812">Transmembrane</keyword>
<evidence type="ECO:0000256" key="2">
    <source>
        <dbReference type="SAM" id="Phobius"/>
    </source>
</evidence>
<keyword evidence="2" id="KW-1133">Transmembrane helix</keyword>
<protein>
    <recommendedName>
        <fullName evidence="3">Zinc-ribbon domain-containing protein</fullName>
    </recommendedName>
</protein>
<feature type="transmembrane region" description="Helical" evidence="2">
    <location>
        <begin position="132"/>
        <end position="155"/>
    </location>
</feature>
<organism evidence="4 5">
    <name type="scientific">Alkalicoccobacillus murimartini</name>
    <dbReference type="NCBI Taxonomy" id="171685"/>
    <lineage>
        <taxon>Bacteria</taxon>
        <taxon>Bacillati</taxon>
        <taxon>Bacillota</taxon>
        <taxon>Bacilli</taxon>
        <taxon>Bacillales</taxon>
        <taxon>Bacillaceae</taxon>
        <taxon>Alkalicoccobacillus</taxon>
    </lineage>
</organism>
<feature type="transmembrane region" description="Helical" evidence="2">
    <location>
        <begin position="232"/>
        <end position="260"/>
    </location>
</feature>
<feature type="transmembrane region" description="Helical" evidence="2">
    <location>
        <begin position="200"/>
        <end position="220"/>
    </location>
</feature>
<evidence type="ECO:0000256" key="1">
    <source>
        <dbReference type="SAM" id="MobiDB-lite"/>
    </source>
</evidence>
<dbReference type="EMBL" id="JAUSUA010000002">
    <property type="protein sequence ID" value="MDQ0207286.1"/>
    <property type="molecule type" value="Genomic_DNA"/>
</dbReference>
<keyword evidence="5" id="KW-1185">Reference proteome</keyword>
<gene>
    <name evidence="4" type="ORF">J2S05_002085</name>
</gene>
<reference evidence="4 5" key="1">
    <citation type="submission" date="2023-07" db="EMBL/GenBank/DDBJ databases">
        <title>Genomic Encyclopedia of Type Strains, Phase IV (KMG-IV): sequencing the most valuable type-strain genomes for metagenomic binning, comparative biology and taxonomic classification.</title>
        <authorList>
            <person name="Goeker M."/>
        </authorList>
    </citation>
    <scope>NUCLEOTIDE SEQUENCE [LARGE SCALE GENOMIC DNA]</scope>
    <source>
        <strain evidence="4 5">DSM 19154</strain>
    </source>
</reference>
<sequence length="261" mass="28213">MTCAKCGTAVPPESKFCESCGEPIAVSSASTDSIEQHPSHQTEAASTVDGADKAPNETVEKLTAVSKNYWNYFLHYLKAPTQRGMNETHSTLPFALINSALISLFFALTLYAQLSLHTGDSMYSISLDFSESFIPGLFYMVLFIAILTGGLFLAIKTVLKTDINFANLFTTFAGLFPIPVVLSLLAAISALIGIGALTSLFTALLFISLFTLIILTYQFYPQTQAKIDPLYGLIGLFAVLLIVLAVVSDYLLDGILIALII</sequence>
<feature type="domain" description="Zinc-ribbon" evidence="3">
    <location>
        <begin position="3"/>
        <end position="23"/>
    </location>
</feature>
<proteinExistence type="predicted"/>
<feature type="transmembrane region" description="Helical" evidence="2">
    <location>
        <begin position="167"/>
        <end position="194"/>
    </location>
</feature>
<feature type="region of interest" description="Disordered" evidence="1">
    <location>
        <begin position="31"/>
        <end position="52"/>
    </location>
</feature>
<dbReference type="Pfam" id="PF13240">
    <property type="entry name" value="Zn_Ribbon_1"/>
    <property type="match status" value="1"/>
</dbReference>
<accession>A0ABT9YID4</accession>
<comment type="caution">
    <text evidence="4">The sequence shown here is derived from an EMBL/GenBank/DDBJ whole genome shotgun (WGS) entry which is preliminary data.</text>
</comment>
<evidence type="ECO:0000313" key="4">
    <source>
        <dbReference type="EMBL" id="MDQ0207286.1"/>
    </source>
</evidence>
<evidence type="ECO:0000259" key="3">
    <source>
        <dbReference type="Pfam" id="PF13240"/>
    </source>
</evidence>
<dbReference type="InterPro" id="IPR026870">
    <property type="entry name" value="Zinc_ribbon_dom"/>
</dbReference>
<dbReference type="RefSeq" id="WP_306982451.1">
    <property type="nucleotide sequence ID" value="NZ_JAUSUA010000002.1"/>
</dbReference>
<evidence type="ECO:0000313" key="5">
    <source>
        <dbReference type="Proteomes" id="UP001225034"/>
    </source>
</evidence>
<name>A0ABT9YID4_9BACI</name>
<feature type="transmembrane region" description="Helical" evidence="2">
    <location>
        <begin position="92"/>
        <end position="112"/>
    </location>
</feature>
<dbReference type="Proteomes" id="UP001225034">
    <property type="component" value="Unassembled WGS sequence"/>
</dbReference>
<keyword evidence="2" id="KW-0472">Membrane</keyword>